<dbReference type="AlphaFoldDB" id="A0A9N9JX08"/>
<dbReference type="InterPro" id="IPR036390">
    <property type="entry name" value="WH_DNA-bd_sf"/>
</dbReference>
<dbReference type="SUPFAM" id="SSF46785">
    <property type="entry name" value="Winged helix' DNA-binding domain"/>
    <property type="match status" value="1"/>
</dbReference>
<evidence type="ECO:0000313" key="3">
    <source>
        <dbReference type="Proteomes" id="UP000789396"/>
    </source>
</evidence>
<sequence>KSHINLNVSNLIQSEQKEKESQIKIIAEERKILIQRAILDILKHSKTINIDDLAERVIDRVENHCDFKTNLPAIKKCVDVLLEKEYIECQEGKND</sequence>
<dbReference type="InterPro" id="IPR036388">
    <property type="entry name" value="WH-like_DNA-bd_sf"/>
</dbReference>
<evidence type="ECO:0000259" key="1">
    <source>
        <dbReference type="SMART" id="SM00884"/>
    </source>
</evidence>
<gene>
    <name evidence="2" type="ORF">RFULGI_LOCUS17621</name>
</gene>
<accession>A0A9N9JX08</accession>
<name>A0A9N9JX08_9GLOM</name>
<dbReference type="SMART" id="SM00884">
    <property type="entry name" value="Cullin_Nedd8"/>
    <property type="match status" value="1"/>
</dbReference>
<keyword evidence="3" id="KW-1185">Reference proteome</keyword>
<proteinExistence type="predicted"/>
<dbReference type="Proteomes" id="UP000789396">
    <property type="component" value="Unassembled WGS sequence"/>
</dbReference>
<feature type="non-terminal residue" evidence="2">
    <location>
        <position position="95"/>
    </location>
</feature>
<dbReference type="OrthoDB" id="27073at2759"/>
<feature type="non-terminal residue" evidence="2">
    <location>
        <position position="1"/>
    </location>
</feature>
<comment type="caution">
    <text evidence="2">The sequence shown here is derived from an EMBL/GenBank/DDBJ whole genome shotgun (WGS) entry which is preliminary data.</text>
</comment>
<organism evidence="2 3">
    <name type="scientific">Racocetra fulgida</name>
    <dbReference type="NCBI Taxonomy" id="60492"/>
    <lineage>
        <taxon>Eukaryota</taxon>
        <taxon>Fungi</taxon>
        <taxon>Fungi incertae sedis</taxon>
        <taxon>Mucoromycota</taxon>
        <taxon>Glomeromycotina</taxon>
        <taxon>Glomeromycetes</taxon>
        <taxon>Diversisporales</taxon>
        <taxon>Gigasporaceae</taxon>
        <taxon>Racocetra</taxon>
    </lineage>
</organism>
<reference evidence="2" key="1">
    <citation type="submission" date="2021-06" db="EMBL/GenBank/DDBJ databases">
        <authorList>
            <person name="Kallberg Y."/>
            <person name="Tangrot J."/>
            <person name="Rosling A."/>
        </authorList>
    </citation>
    <scope>NUCLEOTIDE SEQUENCE</scope>
    <source>
        <strain evidence="2">IN212</strain>
    </source>
</reference>
<dbReference type="Pfam" id="PF10557">
    <property type="entry name" value="Cullin_Nedd8"/>
    <property type="match status" value="1"/>
</dbReference>
<dbReference type="Gene3D" id="1.10.10.10">
    <property type="entry name" value="Winged helix-like DNA-binding domain superfamily/Winged helix DNA-binding domain"/>
    <property type="match status" value="1"/>
</dbReference>
<evidence type="ECO:0000313" key="2">
    <source>
        <dbReference type="EMBL" id="CAG8799952.1"/>
    </source>
</evidence>
<protein>
    <submittedName>
        <fullName evidence="2">12293_t:CDS:1</fullName>
    </submittedName>
</protein>
<dbReference type="EMBL" id="CAJVPZ010070629">
    <property type="protein sequence ID" value="CAG8799952.1"/>
    <property type="molecule type" value="Genomic_DNA"/>
</dbReference>
<feature type="domain" description="Cullin neddylation" evidence="1">
    <location>
        <begin position="26"/>
        <end position="95"/>
    </location>
</feature>
<dbReference type="InterPro" id="IPR019559">
    <property type="entry name" value="Cullin_neddylation_domain"/>
</dbReference>